<feature type="transmembrane region" description="Helical" evidence="1">
    <location>
        <begin position="36"/>
        <end position="56"/>
    </location>
</feature>
<evidence type="ECO:0000313" key="3">
    <source>
        <dbReference type="Proteomes" id="UP000266441"/>
    </source>
</evidence>
<dbReference type="Proteomes" id="UP000266441">
    <property type="component" value="Unassembled WGS sequence"/>
</dbReference>
<feature type="transmembrane region" description="Helical" evidence="1">
    <location>
        <begin position="174"/>
        <end position="194"/>
    </location>
</feature>
<evidence type="ECO:0000313" key="2">
    <source>
        <dbReference type="EMBL" id="RIH65925.1"/>
    </source>
</evidence>
<feature type="transmembrane region" description="Helical" evidence="1">
    <location>
        <begin position="247"/>
        <end position="267"/>
    </location>
</feature>
<dbReference type="OrthoDB" id="9769532at2"/>
<dbReference type="RefSeq" id="WP_119349160.1">
    <property type="nucleotide sequence ID" value="NZ_QWET01000004.1"/>
</dbReference>
<name>A0A399D1Q6_9BACT</name>
<feature type="transmembrane region" description="Helical" evidence="1">
    <location>
        <begin position="206"/>
        <end position="227"/>
    </location>
</feature>
<evidence type="ECO:0000256" key="1">
    <source>
        <dbReference type="SAM" id="Phobius"/>
    </source>
</evidence>
<comment type="caution">
    <text evidence="2">The sequence shown here is derived from an EMBL/GenBank/DDBJ whole genome shotgun (WGS) entry which is preliminary data.</text>
</comment>
<feature type="transmembrane region" description="Helical" evidence="1">
    <location>
        <begin position="149"/>
        <end position="168"/>
    </location>
</feature>
<feature type="transmembrane region" description="Helical" evidence="1">
    <location>
        <begin position="106"/>
        <end position="128"/>
    </location>
</feature>
<feature type="transmembrane region" description="Helical" evidence="1">
    <location>
        <begin position="68"/>
        <end position="86"/>
    </location>
</feature>
<organism evidence="2 3">
    <name type="scientific">Mariniphaga sediminis</name>
    <dbReference type="NCBI Taxonomy" id="1628158"/>
    <lineage>
        <taxon>Bacteria</taxon>
        <taxon>Pseudomonadati</taxon>
        <taxon>Bacteroidota</taxon>
        <taxon>Bacteroidia</taxon>
        <taxon>Marinilabiliales</taxon>
        <taxon>Prolixibacteraceae</taxon>
        <taxon>Mariniphaga</taxon>
    </lineage>
</organism>
<proteinExistence type="predicted"/>
<keyword evidence="1" id="KW-0472">Membrane</keyword>
<dbReference type="EMBL" id="QWET01000004">
    <property type="protein sequence ID" value="RIH65925.1"/>
    <property type="molecule type" value="Genomic_DNA"/>
</dbReference>
<gene>
    <name evidence="2" type="ORF">D1164_06575</name>
</gene>
<dbReference type="AlphaFoldDB" id="A0A399D1Q6"/>
<reference evidence="2 3" key="1">
    <citation type="journal article" date="2015" name="Int. J. Syst. Evol. Microbiol.">
        <title>Mariniphaga sediminis sp. nov., isolated from coastal sediment.</title>
        <authorList>
            <person name="Wang F.Q."/>
            <person name="Shen Q.Y."/>
            <person name="Chen G.J."/>
            <person name="Du Z.J."/>
        </authorList>
    </citation>
    <scope>NUCLEOTIDE SEQUENCE [LARGE SCALE GENOMIC DNA]</scope>
    <source>
        <strain evidence="2 3">SY21</strain>
    </source>
</reference>
<sequence>MRWVNGKYPFQGWLGLMLVVVFWFLNWGTGGLRTHLTFFPLWLGYILAVDGLVFMRKGTSLLSRSPKGFFFLFVFSVPFWWLFELFNSVLQNWQYQGREYFSDTAYILYASLNFSTVLPAVFETAELVATFIRQSFLKPRWKTGRSLPLIFFVLGWGTLVAFLVWPAVFFPLVWVAIYFIVEPINYRLGFNTFFQYTEKGNWRPVWNFWGGVLICGFFWEMWNYYSFPKWIYELPYLNEPKLFEMPLAGYLGYLPFSLELFAMYNLLTGLIRIKILKHYVHPE</sequence>
<feature type="transmembrane region" description="Helical" evidence="1">
    <location>
        <begin position="12"/>
        <end position="30"/>
    </location>
</feature>
<accession>A0A399D1Q6</accession>
<keyword evidence="1" id="KW-1133">Transmembrane helix</keyword>
<evidence type="ECO:0008006" key="4">
    <source>
        <dbReference type="Google" id="ProtNLM"/>
    </source>
</evidence>
<keyword evidence="3" id="KW-1185">Reference proteome</keyword>
<protein>
    <recommendedName>
        <fullName evidence="4">Lycopene cyclase domain-containing protein</fullName>
    </recommendedName>
</protein>
<keyword evidence="1" id="KW-0812">Transmembrane</keyword>